<sequence length="378" mass="43887">MSVYFRKMPEIEEYHKPASRLTDDDAEPGSSSEAMPMNPQPQSGFFSALPLEIRQNIYRHLWIAAGSTQHVYKASPSPLAPLSHCACISDPDAEDVREINLTNVLEAPPAEQTPECRDGAFTAEAMAQRDEINDWRLRNASLWCNHWACEEEPPVLRPVGDTIGDSDGDKKKRRTMVKEFSPFLAILLACKRMHQEAVDSMYDDTAFSFIGIDALSRFLETTNAESLLRINTLHLIWAASIESYMDPEDEEAITAKMQWFDLWSKAADKLPRLKEFRIWMYPQYARYPMPHEEWFKPLHLFRNVPSYQISLRWFQDPATPDTGPLDFLEEAPFKYERTPPLGENPLHFHWRRMMGLFLDEPRSMPTRRQKKKRYLGRS</sequence>
<evidence type="ECO:0000313" key="3">
    <source>
        <dbReference type="EMBL" id="KAK1854774.1"/>
    </source>
</evidence>
<organism evidence="3 4">
    <name type="scientific">Colletotrichum chrysophilum</name>
    <dbReference type="NCBI Taxonomy" id="1836956"/>
    <lineage>
        <taxon>Eukaryota</taxon>
        <taxon>Fungi</taxon>
        <taxon>Dikarya</taxon>
        <taxon>Ascomycota</taxon>
        <taxon>Pezizomycotina</taxon>
        <taxon>Sordariomycetes</taxon>
        <taxon>Hypocreomycetidae</taxon>
        <taxon>Glomerellales</taxon>
        <taxon>Glomerellaceae</taxon>
        <taxon>Colletotrichum</taxon>
        <taxon>Colletotrichum gloeosporioides species complex</taxon>
    </lineage>
</organism>
<dbReference type="EMBL" id="JAQOWY010000031">
    <property type="protein sequence ID" value="KAK1854774.1"/>
    <property type="molecule type" value="Genomic_DNA"/>
</dbReference>
<protein>
    <recommendedName>
        <fullName evidence="2">DUF7730 domain-containing protein</fullName>
    </recommendedName>
</protein>
<dbReference type="PANTHER" id="PTHR38790">
    <property type="entry name" value="2EXR DOMAIN-CONTAINING PROTEIN-RELATED"/>
    <property type="match status" value="1"/>
</dbReference>
<feature type="domain" description="DUF7730" evidence="2">
    <location>
        <begin position="174"/>
        <end position="282"/>
    </location>
</feature>
<comment type="caution">
    <text evidence="3">The sequence shown here is derived from an EMBL/GenBank/DDBJ whole genome shotgun (WGS) entry which is preliminary data.</text>
</comment>
<evidence type="ECO:0000259" key="2">
    <source>
        <dbReference type="Pfam" id="PF24864"/>
    </source>
</evidence>
<dbReference type="AlphaFoldDB" id="A0AAD9EK67"/>
<dbReference type="Proteomes" id="UP001243330">
    <property type="component" value="Unassembled WGS sequence"/>
</dbReference>
<proteinExistence type="predicted"/>
<dbReference type="Pfam" id="PF24864">
    <property type="entry name" value="DUF7730"/>
    <property type="match status" value="1"/>
</dbReference>
<reference evidence="3" key="1">
    <citation type="submission" date="2023-01" db="EMBL/GenBank/DDBJ databases">
        <title>Colletotrichum chrysophilum M932 genome sequence.</title>
        <authorList>
            <person name="Baroncelli R."/>
        </authorList>
    </citation>
    <scope>NUCLEOTIDE SEQUENCE</scope>
    <source>
        <strain evidence="3">M932</strain>
    </source>
</reference>
<dbReference type="InterPro" id="IPR056632">
    <property type="entry name" value="DUF7730"/>
</dbReference>
<keyword evidence="4" id="KW-1185">Reference proteome</keyword>
<accession>A0AAD9EK67</accession>
<name>A0AAD9EK67_9PEZI</name>
<evidence type="ECO:0000313" key="4">
    <source>
        <dbReference type="Proteomes" id="UP001243330"/>
    </source>
</evidence>
<evidence type="ECO:0000256" key="1">
    <source>
        <dbReference type="SAM" id="MobiDB-lite"/>
    </source>
</evidence>
<feature type="region of interest" description="Disordered" evidence="1">
    <location>
        <begin position="15"/>
        <end position="42"/>
    </location>
</feature>
<gene>
    <name evidence="3" type="ORF">CCHR01_02585</name>
</gene>